<dbReference type="GO" id="GO:0004034">
    <property type="term" value="F:aldose 1-epimerase activity"/>
    <property type="evidence" value="ECO:0007669"/>
    <property type="project" value="UniProtKB-EC"/>
</dbReference>
<evidence type="ECO:0000256" key="10">
    <source>
        <dbReference type="PIRSR" id="PIRSR005096-3"/>
    </source>
</evidence>
<dbReference type="RefSeq" id="WP_189359656.1">
    <property type="nucleotide sequence ID" value="NZ_BMWZ01000002.1"/>
</dbReference>
<comment type="cofactor">
    <cofactor evidence="1">
        <name>Ca(2+)</name>
        <dbReference type="ChEBI" id="CHEBI:29108"/>
    </cofactor>
</comment>
<reference evidence="11" key="1">
    <citation type="journal article" date="2014" name="Int. J. Syst. Evol. Microbiol.">
        <title>Complete genome sequence of Corynebacterium casei LMG S-19264T (=DSM 44701T), isolated from a smear-ripened cheese.</title>
        <authorList>
            <consortium name="US DOE Joint Genome Institute (JGI-PGF)"/>
            <person name="Walter F."/>
            <person name="Albersmeier A."/>
            <person name="Kalinowski J."/>
            <person name="Ruckert C."/>
        </authorList>
    </citation>
    <scope>NUCLEOTIDE SEQUENCE</scope>
    <source>
        <strain evidence="11">KCTC 12710</strain>
    </source>
</reference>
<reference evidence="11" key="2">
    <citation type="submission" date="2020-09" db="EMBL/GenBank/DDBJ databases">
        <authorList>
            <person name="Sun Q."/>
            <person name="Kim S."/>
        </authorList>
    </citation>
    <scope>NUCLEOTIDE SEQUENCE</scope>
    <source>
        <strain evidence="11">KCTC 12710</strain>
    </source>
</reference>
<evidence type="ECO:0000256" key="9">
    <source>
        <dbReference type="PIRSR" id="PIRSR005096-1"/>
    </source>
</evidence>
<name>A0A918QYH2_9FLAO</name>
<dbReference type="AlphaFoldDB" id="A0A918QYH2"/>
<evidence type="ECO:0000256" key="2">
    <source>
        <dbReference type="ARBA" id="ARBA00005028"/>
    </source>
</evidence>
<dbReference type="InterPro" id="IPR014718">
    <property type="entry name" value="GH-type_carb-bd"/>
</dbReference>
<feature type="active site" description="Proton acceptor" evidence="9">
    <location>
        <position position="334"/>
    </location>
</feature>
<dbReference type="InterPro" id="IPR015443">
    <property type="entry name" value="Aldose_1-epimerase"/>
</dbReference>
<sequence length="371" mass="41639">MINNTGRVILIICFTIFLLACSKQEPTTKKDVWGQIEGTDVYLYTLSNSNGITIKITNYGGIITSLIVPDKNGAFDDIVLGFDNLKQYLEPHPSFGAVIGRFANRIENATFNIDSTTYRLTKNIGDDILHGNNEFDCVIWDSQMISNAYGNGIKLHYLSKDGANGFPGNVHAYVSYTLSESNDLRITFEAKTDKKTHINMTQHSYFNLSPNHKTIYNHQVEINANQYIRYDKTVKPSRTIASLKNKTWDLSKLTKLGDSIHTIAPNGYNHCYVLNKPLNKLEQVAQVIEPYSGRTLKVSTTQPGIVFYTGNYLDSTLNGKYVNTYAQHAGLCLESQHYPDAPNNSNFPTTLLIPGETYKEVAIYTFGLLNE</sequence>
<dbReference type="CDD" id="cd09019">
    <property type="entry name" value="galactose_mutarotase_like"/>
    <property type="match status" value="1"/>
</dbReference>
<accession>A0A918QYH2</accession>
<evidence type="ECO:0000313" key="11">
    <source>
        <dbReference type="EMBL" id="GGZ74501.1"/>
    </source>
</evidence>
<comment type="catalytic activity">
    <reaction evidence="8">
        <text>alpha-D-glucose = beta-D-glucose</text>
        <dbReference type="Rhea" id="RHEA:10264"/>
        <dbReference type="ChEBI" id="CHEBI:15903"/>
        <dbReference type="ChEBI" id="CHEBI:17925"/>
        <dbReference type="EC" id="5.1.3.3"/>
    </reaction>
</comment>
<protein>
    <recommendedName>
        <fullName evidence="8">Aldose 1-epimerase</fullName>
        <ecNumber evidence="8">5.1.3.3</ecNumber>
    </recommendedName>
</protein>
<feature type="binding site" evidence="10">
    <location>
        <begin position="203"/>
        <end position="205"/>
    </location>
    <ligand>
        <name>beta-D-galactose</name>
        <dbReference type="ChEBI" id="CHEBI:27667"/>
    </ligand>
</feature>
<feature type="binding site" evidence="10">
    <location>
        <begin position="104"/>
        <end position="105"/>
    </location>
    <ligand>
        <name>beta-D-galactose</name>
        <dbReference type="ChEBI" id="CHEBI:27667"/>
    </ligand>
</feature>
<dbReference type="InterPro" id="IPR011013">
    <property type="entry name" value="Gal_mutarotase_sf_dom"/>
</dbReference>
<organism evidence="11 12">
    <name type="scientific">Algibacter mikhailovii</name>
    <dbReference type="NCBI Taxonomy" id="425498"/>
    <lineage>
        <taxon>Bacteria</taxon>
        <taxon>Pseudomonadati</taxon>
        <taxon>Bacteroidota</taxon>
        <taxon>Flavobacteriia</taxon>
        <taxon>Flavobacteriales</taxon>
        <taxon>Flavobacteriaceae</taxon>
        <taxon>Algibacter</taxon>
    </lineage>
</organism>
<evidence type="ECO:0000256" key="3">
    <source>
        <dbReference type="ARBA" id="ARBA00006206"/>
    </source>
</evidence>
<dbReference type="GO" id="GO:0030246">
    <property type="term" value="F:carbohydrate binding"/>
    <property type="evidence" value="ECO:0007669"/>
    <property type="project" value="InterPro"/>
</dbReference>
<evidence type="ECO:0000256" key="6">
    <source>
        <dbReference type="ARBA" id="ARBA00023235"/>
    </source>
</evidence>
<dbReference type="Pfam" id="PF01263">
    <property type="entry name" value="Aldose_epim"/>
    <property type="match status" value="1"/>
</dbReference>
<keyword evidence="6 8" id="KW-0413">Isomerase</keyword>
<keyword evidence="12" id="KW-1185">Reference proteome</keyword>
<evidence type="ECO:0000256" key="4">
    <source>
        <dbReference type="ARBA" id="ARBA00011245"/>
    </source>
</evidence>
<keyword evidence="5" id="KW-0106">Calcium</keyword>
<feature type="active site" description="Proton donor" evidence="9">
    <location>
        <position position="203"/>
    </location>
</feature>
<evidence type="ECO:0000256" key="5">
    <source>
        <dbReference type="ARBA" id="ARBA00022837"/>
    </source>
</evidence>
<dbReference type="GO" id="GO:0033499">
    <property type="term" value="P:galactose catabolic process via UDP-galactose, Leloir pathway"/>
    <property type="evidence" value="ECO:0007669"/>
    <property type="project" value="TreeGrafter"/>
</dbReference>
<dbReference type="PANTHER" id="PTHR10091">
    <property type="entry name" value="ALDOSE-1-EPIMERASE"/>
    <property type="match status" value="1"/>
</dbReference>
<dbReference type="EMBL" id="BMWZ01000002">
    <property type="protein sequence ID" value="GGZ74501.1"/>
    <property type="molecule type" value="Genomic_DNA"/>
</dbReference>
<evidence type="ECO:0000256" key="8">
    <source>
        <dbReference type="PIRNR" id="PIRNR005096"/>
    </source>
</evidence>
<comment type="pathway">
    <text evidence="2 8">Carbohydrate metabolism; hexose metabolism.</text>
</comment>
<dbReference type="Proteomes" id="UP000636004">
    <property type="component" value="Unassembled WGS sequence"/>
</dbReference>
<dbReference type="GO" id="GO:0006006">
    <property type="term" value="P:glucose metabolic process"/>
    <property type="evidence" value="ECO:0007669"/>
    <property type="project" value="TreeGrafter"/>
</dbReference>
<evidence type="ECO:0000313" key="12">
    <source>
        <dbReference type="Proteomes" id="UP000636004"/>
    </source>
</evidence>
<dbReference type="InterPro" id="IPR047215">
    <property type="entry name" value="Galactose_mutarotase-like"/>
</dbReference>
<comment type="subunit">
    <text evidence="4">Monomer.</text>
</comment>
<dbReference type="Gene3D" id="2.70.98.10">
    <property type="match status" value="1"/>
</dbReference>
<dbReference type="SUPFAM" id="SSF74650">
    <property type="entry name" value="Galactose mutarotase-like"/>
    <property type="match status" value="1"/>
</dbReference>
<comment type="caution">
    <text evidence="11">The sequence shown here is derived from an EMBL/GenBank/DDBJ whole genome shotgun (WGS) entry which is preliminary data.</text>
</comment>
<dbReference type="PROSITE" id="PS51257">
    <property type="entry name" value="PROKAR_LIPOPROTEIN"/>
    <property type="match status" value="1"/>
</dbReference>
<dbReference type="InterPro" id="IPR008183">
    <property type="entry name" value="Aldose_1/G6P_1-epimerase"/>
</dbReference>
<dbReference type="EC" id="5.1.3.3" evidence="8"/>
<proteinExistence type="inferred from homology"/>
<dbReference type="GO" id="GO:0005737">
    <property type="term" value="C:cytoplasm"/>
    <property type="evidence" value="ECO:0007669"/>
    <property type="project" value="TreeGrafter"/>
</dbReference>
<evidence type="ECO:0000256" key="7">
    <source>
        <dbReference type="ARBA" id="ARBA00023277"/>
    </source>
</evidence>
<comment type="similarity">
    <text evidence="3 8">Belongs to the aldose epimerase family.</text>
</comment>
<keyword evidence="7 8" id="KW-0119">Carbohydrate metabolism</keyword>
<dbReference type="PANTHER" id="PTHR10091:SF0">
    <property type="entry name" value="GALACTOSE MUTAROTASE"/>
    <property type="match status" value="1"/>
</dbReference>
<evidence type="ECO:0000256" key="1">
    <source>
        <dbReference type="ARBA" id="ARBA00001913"/>
    </source>
</evidence>
<gene>
    <name evidence="11" type="primary">galM</name>
    <name evidence="11" type="ORF">GCM10007028_09780</name>
</gene>
<dbReference type="NCBIfam" id="NF008277">
    <property type="entry name" value="PRK11055.1"/>
    <property type="match status" value="1"/>
</dbReference>
<dbReference type="PIRSF" id="PIRSF005096">
    <property type="entry name" value="GALM"/>
    <property type="match status" value="1"/>
</dbReference>